<protein>
    <submittedName>
        <fullName evidence="3">Uncharacterized protein</fullName>
    </submittedName>
</protein>
<name>A0A9Q0DN18_9TELE</name>
<evidence type="ECO:0000313" key="3">
    <source>
        <dbReference type="EMBL" id="KAJ3591323.1"/>
    </source>
</evidence>
<dbReference type="InterPro" id="IPR002528">
    <property type="entry name" value="MATE_fam"/>
</dbReference>
<keyword evidence="2" id="KW-1133">Transmembrane helix</keyword>
<keyword evidence="2" id="KW-0472">Membrane</keyword>
<dbReference type="GO" id="GO:0016020">
    <property type="term" value="C:membrane"/>
    <property type="evidence" value="ECO:0007669"/>
    <property type="project" value="InterPro"/>
</dbReference>
<dbReference type="PANTHER" id="PTHR11206">
    <property type="entry name" value="MULTIDRUG RESISTANCE PROTEIN"/>
    <property type="match status" value="1"/>
</dbReference>
<comment type="similarity">
    <text evidence="1">Belongs to the multi antimicrobial extrusion (MATE) (TC 2.A.66.1) family.</text>
</comment>
<dbReference type="GO" id="GO:0042910">
    <property type="term" value="F:xenobiotic transmembrane transporter activity"/>
    <property type="evidence" value="ECO:0007669"/>
    <property type="project" value="InterPro"/>
</dbReference>
<evidence type="ECO:0000256" key="2">
    <source>
        <dbReference type="SAM" id="Phobius"/>
    </source>
</evidence>
<dbReference type="OrthoDB" id="2126698at2759"/>
<gene>
    <name evidence="3" type="ORF">NHX12_009269</name>
</gene>
<keyword evidence="2" id="KW-0812">Transmembrane</keyword>
<comment type="caution">
    <text evidence="3">The sequence shown here is derived from an EMBL/GenBank/DDBJ whole genome shotgun (WGS) entry which is preliminary data.</text>
</comment>
<organism evidence="3 4">
    <name type="scientific">Muraenolepis orangiensis</name>
    <name type="common">Patagonian moray cod</name>
    <dbReference type="NCBI Taxonomy" id="630683"/>
    <lineage>
        <taxon>Eukaryota</taxon>
        <taxon>Metazoa</taxon>
        <taxon>Chordata</taxon>
        <taxon>Craniata</taxon>
        <taxon>Vertebrata</taxon>
        <taxon>Euteleostomi</taxon>
        <taxon>Actinopterygii</taxon>
        <taxon>Neopterygii</taxon>
        <taxon>Teleostei</taxon>
        <taxon>Neoteleostei</taxon>
        <taxon>Acanthomorphata</taxon>
        <taxon>Zeiogadaria</taxon>
        <taxon>Gadariae</taxon>
        <taxon>Gadiformes</taxon>
        <taxon>Muraenolepidoidei</taxon>
        <taxon>Muraenolepididae</taxon>
        <taxon>Muraenolepis</taxon>
    </lineage>
</organism>
<evidence type="ECO:0000256" key="1">
    <source>
        <dbReference type="ARBA" id="ARBA00010199"/>
    </source>
</evidence>
<dbReference type="GO" id="GO:0015297">
    <property type="term" value="F:antiporter activity"/>
    <property type="evidence" value="ECO:0007669"/>
    <property type="project" value="InterPro"/>
</dbReference>
<sequence>MLMMCVEWWTFEIGSFLAGIIGEAELGAQSVMYQIVNIGYMFPLAFSIAGSVRVGNNLGTGDTEQAKLSAKMAILCAGVFSCCVAVIMGSLKEHLSYMFTYDEEIRQRVADTTSGGVIRGAGLQRVGAVYTFLGYYGAGLPIGVSLMFAAKLGIKGLWMGLLICIALQFCFLVVYLGRMDWRKVTVEAQIRAGVYRNLVIQTTRWAGLWTSAAQCLLPETGAAPAPGAAMLAVLATGIIVNLLITPLVK</sequence>
<dbReference type="Proteomes" id="UP001148018">
    <property type="component" value="Unassembled WGS sequence"/>
</dbReference>
<feature type="transmembrane region" description="Helical" evidence="2">
    <location>
        <begin position="129"/>
        <end position="150"/>
    </location>
</feature>
<feature type="transmembrane region" description="Helical" evidence="2">
    <location>
        <begin position="227"/>
        <end position="248"/>
    </location>
</feature>
<keyword evidence="4" id="KW-1185">Reference proteome</keyword>
<feature type="transmembrane region" description="Helical" evidence="2">
    <location>
        <begin position="31"/>
        <end position="52"/>
    </location>
</feature>
<proteinExistence type="inferred from homology"/>
<dbReference type="EMBL" id="JANIIK010000114">
    <property type="protein sequence ID" value="KAJ3591323.1"/>
    <property type="molecule type" value="Genomic_DNA"/>
</dbReference>
<dbReference type="AlphaFoldDB" id="A0A9Q0DN18"/>
<dbReference type="Pfam" id="PF01554">
    <property type="entry name" value="MatE"/>
    <property type="match status" value="1"/>
</dbReference>
<feature type="transmembrane region" description="Helical" evidence="2">
    <location>
        <begin position="72"/>
        <end position="91"/>
    </location>
</feature>
<accession>A0A9Q0DN18</accession>
<reference evidence="3" key="1">
    <citation type="submission" date="2022-07" db="EMBL/GenBank/DDBJ databases">
        <title>Chromosome-level genome of Muraenolepis orangiensis.</title>
        <authorList>
            <person name="Kim J."/>
        </authorList>
    </citation>
    <scope>NUCLEOTIDE SEQUENCE</scope>
    <source>
        <strain evidence="3">KU_S4_2022</strain>
        <tissue evidence="3">Muscle</tissue>
    </source>
</reference>
<feature type="transmembrane region" description="Helical" evidence="2">
    <location>
        <begin position="157"/>
        <end position="177"/>
    </location>
</feature>
<evidence type="ECO:0000313" key="4">
    <source>
        <dbReference type="Proteomes" id="UP001148018"/>
    </source>
</evidence>